<evidence type="ECO:0000313" key="3">
    <source>
        <dbReference type="Proteomes" id="UP000193553"/>
    </source>
</evidence>
<organism evidence="2 3">
    <name type="scientific">Bradyrhizobium canariense</name>
    <dbReference type="NCBI Taxonomy" id="255045"/>
    <lineage>
        <taxon>Bacteria</taxon>
        <taxon>Pseudomonadati</taxon>
        <taxon>Pseudomonadota</taxon>
        <taxon>Alphaproteobacteria</taxon>
        <taxon>Hyphomicrobiales</taxon>
        <taxon>Nitrobacteraceae</taxon>
        <taxon>Bradyrhizobium</taxon>
    </lineage>
</organism>
<dbReference type="AlphaFoldDB" id="A0A1X3FLW4"/>
<gene>
    <name evidence="2" type="ORF">BSZ18_25945</name>
</gene>
<feature type="domain" description="Helix-turn-helix" evidence="1">
    <location>
        <begin position="22"/>
        <end position="67"/>
    </location>
</feature>
<dbReference type="Pfam" id="PF12728">
    <property type="entry name" value="HTH_17"/>
    <property type="match status" value="1"/>
</dbReference>
<name>A0A1X3FLW4_9BRAD</name>
<reference evidence="2 3" key="1">
    <citation type="submission" date="2017-03" db="EMBL/GenBank/DDBJ databases">
        <title>Whole genome sequences of fourteen strains of Bradyrhizobium canariense and one strain of Bradyrhizobium japonicum isolated from Lupinus (Papilionoideae: Genisteae) species in Algeria.</title>
        <authorList>
            <person name="Crovadore J."/>
            <person name="Chekireb D."/>
            <person name="Brachmann A."/>
            <person name="Chablais R."/>
            <person name="Cochard B."/>
            <person name="Lefort F."/>
        </authorList>
    </citation>
    <scope>NUCLEOTIDE SEQUENCE [LARGE SCALE GENOMIC DNA]</scope>
    <source>
        <strain evidence="2 3">UBMA195</strain>
    </source>
</reference>
<accession>A0A1X3FLW4</accession>
<comment type="caution">
    <text evidence="2">The sequence shown here is derived from an EMBL/GenBank/DDBJ whole genome shotgun (WGS) entry which is preliminary data.</text>
</comment>
<protein>
    <recommendedName>
        <fullName evidence="1">Helix-turn-helix domain-containing protein</fullName>
    </recommendedName>
</protein>
<dbReference type="RefSeq" id="WP_085361162.1">
    <property type="nucleotide sequence ID" value="NZ_NAFD01000187.1"/>
</dbReference>
<dbReference type="InterPro" id="IPR041657">
    <property type="entry name" value="HTH_17"/>
</dbReference>
<dbReference type="SUPFAM" id="SSF46955">
    <property type="entry name" value="Putative DNA-binding domain"/>
    <property type="match status" value="1"/>
</dbReference>
<dbReference type="Proteomes" id="UP000193553">
    <property type="component" value="Unassembled WGS sequence"/>
</dbReference>
<proteinExistence type="predicted"/>
<sequence>MRPPEETACCTLTPFDRREAISIGQAATIAGKSIGTLYNWCRQHGIGRRVGGGTWLVSKVALAMFLDGDMIALAAYQAGERSGDLVGPYFERFDLPQSRLQKVCNLSIPHKVRS</sequence>
<dbReference type="EMBL" id="NAFI01000182">
    <property type="protein sequence ID" value="OSJ05606.1"/>
    <property type="molecule type" value="Genomic_DNA"/>
</dbReference>
<dbReference type="InterPro" id="IPR009061">
    <property type="entry name" value="DNA-bd_dom_put_sf"/>
</dbReference>
<evidence type="ECO:0000259" key="1">
    <source>
        <dbReference type="Pfam" id="PF12728"/>
    </source>
</evidence>
<evidence type="ECO:0000313" key="2">
    <source>
        <dbReference type="EMBL" id="OSJ05606.1"/>
    </source>
</evidence>